<comment type="caution">
    <text evidence="1">The sequence shown here is derived from an EMBL/GenBank/DDBJ whole genome shotgun (WGS) entry which is preliminary data.</text>
</comment>
<keyword evidence="2" id="KW-1185">Reference proteome</keyword>
<evidence type="ECO:0000313" key="1">
    <source>
        <dbReference type="EMBL" id="CAH9071830.1"/>
    </source>
</evidence>
<dbReference type="AlphaFoldDB" id="A0AAV0CCP1"/>
<dbReference type="EMBL" id="CAMAPF010000021">
    <property type="protein sequence ID" value="CAH9071830.1"/>
    <property type="molecule type" value="Genomic_DNA"/>
</dbReference>
<accession>A0AAV0CCP1</accession>
<gene>
    <name evidence="1" type="ORF">CEPIT_LOCUS4093</name>
</gene>
<sequence length="89" mass="10013">MNDQESDSGFLSVFDVDKFYYSYGESGQHEAGIGPQQHADDDTVYYNNTNPVEEISHAFQNQLSITGESRAYYIEGCYHGQQFPSDDGV</sequence>
<proteinExistence type="predicted"/>
<evidence type="ECO:0000313" key="2">
    <source>
        <dbReference type="Proteomes" id="UP001152523"/>
    </source>
</evidence>
<name>A0AAV0CCP1_9ASTE</name>
<dbReference type="Proteomes" id="UP001152523">
    <property type="component" value="Unassembled WGS sequence"/>
</dbReference>
<protein>
    <submittedName>
        <fullName evidence="1">Uncharacterized protein</fullName>
    </submittedName>
</protein>
<reference evidence="1" key="1">
    <citation type="submission" date="2022-07" db="EMBL/GenBank/DDBJ databases">
        <authorList>
            <person name="Macas J."/>
            <person name="Novak P."/>
            <person name="Neumann P."/>
        </authorList>
    </citation>
    <scope>NUCLEOTIDE SEQUENCE</scope>
</reference>
<organism evidence="1 2">
    <name type="scientific">Cuscuta epithymum</name>
    <dbReference type="NCBI Taxonomy" id="186058"/>
    <lineage>
        <taxon>Eukaryota</taxon>
        <taxon>Viridiplantae</taxon>
        <taxon>Streptophyta</taxon>
        <taxon>Embryophyta</taxon>
        <taxon>Tracheophyta</taxon>
        <taxon>Spermatophyta</taxon>
        <taxon>Magnoliopsida</taxon>
        <taxon>eudicotyledons</taxon>
        <taxon>Gunneridae</taxon>
        <taxon>Pentapetalae</taxon>
        <taxon>asterids</taxon>
        <taxon>lamiids</taxon>
        <taxon>Solanales</taxon>
        <taxon>Convolvulaceae</taxon>
        <taxon>Cuscuteae</taxon>
        <taxon>Cuscuta</taxon>
        <taxon>Cuscuta subgen. Cuscuta</taxon>
    </lineage>
</organism>